<evidence type="ECO:0000256" key="2">
    <source>
        <dbReference type="ARBA" id="ARBA00023002"/>
    </source>
</evidence>
<dbReference type="PROSITE" id="PS00671">
    <property type="entry name" value="D_2_HYDROXYACID_DH_3"/>
    <property type="match status" value="1"/>
</dbReference>
<dbReference type="FunFam" id="3.40.50.720:FF:000203">
    <property type="entry name" value="D-3-phosphoglycerate dehydrogenase (SerA)"/>
    <property type="match status" value="1"/>
</dbReference>
<dbReference type="PANTHER" id="PTHR43761:SF1">
    <property type="entry name" value="D-ISOMER SPECIFIC 2-HYDROXYACID DEHYDROGENASE CATALYTIC DOMAIN-CONTAINING PROTEIN-RELATED"/>
    <property type="match status" value="1"/>
</dbReference>
<dbReference type="Gene3D" id="3.40.50.720">
    <property type="entry name" value="NAD(P)-binding Rossmann-like Domain"/>
    <property type="match status" value="2"/>
</dbReference>
<dbReference type="AlphaFoldDB" id="A0A3E2W367"/>
<evidence type="ECO:0000259" key="4">
    <source>
        <dbReference type="Pfam" id="PF02826"/>
    </source>
</evidence>
<keyword evidence="3" id="KW-0520">NAD</keyword>
<evidence type="ECO:0000256" key="1">
    <source>
        <dbReference type="ARBA" id="ARBA00005854"/>
    </source>
</evidence>
<accession>A0A3E2W367</accession>
<dbReference type="InterPro" id="IPR036291">
    <property type="entry name" value="NAD(P)-bd_dom_sf"/>
</dbReference>
<dbReference type="GO" id="GO:0051287">
    <property type="term" value="F:NAD binding"/>
    <property type="evidence" value="ECO:0007669"/>
    <property type="project" value="InterPro"/>
</dbReference>
<dbReference type="SUPFAM" id="SSF51735">
    <property type="entry name" value="NAD(P)-binding Rossmann-fold domains"/>
    <property type="match status" value="1"/>
</dbReference>
<evidence type="ECO:0000313" key="5">
    <source>
        <dbReference type="EMBL" id="RGC18596.1"/>
    </source>
</evidence>
<dbReference type="InterPro" id="IPR006140">
    <property type="entry name" value="D-isomer_DH_NAD-bd"/>
</dbReference>
<protein>
    <submittedName>
        <fullName evidence="5">3-phosphoglycerate dehydrogenase</fullName>
    </submittedName>
</protein>
<comment type="similarity">
    <text evidence="1">Belongs to the D-isomer specific 2-hydroxyacid dehydrogenase family.</text>
</comment>
<dbReference type="OrthoDB" id="9805416at2"/>
<dbReference type="Pfam" id="PF02826">
    <property type="entry name" value="2-Hacid_dh_C"/>
    <property type="match status" value="1"/>
</dbReference>
<evidence type="ECO:0000256" key="3">
    <source>
        <dbReference type="ARBA" id="ARBA00023027"/>
    </source>
</evidence>
<feature type="domain" description="D-isomer specific 2-hydroxyacid dehydrogenase NAD-binding" evidence="4">
    <location>
        <begin position="111"/>
        <end position="285"/>
    </location>
</feature>
<organism evidence="5 6">
    <name type="scientific">Clostridium innocuum</name>
    <dbReference type="NCBI Taxonomy" id="1522"/>
    <lineage>
        <taxon>Bacteria</taxon>
        <taxon>Bacillati</taxon>
        <taxon>Bacillota</taxon>
        <taxon>Clostridia</taxon>
        <taxon>Eubacteriales</taxon>
        <taxon>Clostridiaceae</taxon>
        <taxon>Clostridium</taxon>
    </lineage>
</organism>
<dbReference type="SUPFAM" id="SSF52283">
    <property type="entry name" value="Formate/glycerate dehydrogenase catalytic domain-like"/>
    <property type="match status" value="1"/>
</dbReference>
<proteinExistence type="inferred from homology"/>
<sequence>MKVLITPRGFANYGLDQVERMKSKGLDVHYNATGKAYTQEEFKALAKDADAIIVGVDTMDKEMMEGCPKLKAVCKFGVGTDNIDLDYAKEHHIHVGRCVGSNSRSVAEHVLSMMLMEAKNLYTSVRDVKQHGWNKPTGREIYGKKLGIIGFGMIGKYLAEYAYGCGMEVYAYDAFAIAEESAKQYHAQISTLEDILAECDYISLHVPLLDSTRHMISTEEFKKMKKDACLLNAARGGIVDEEALYEALKNKEIRSACFDVYSSEPPREDDKLLTLDNFLLTPHTAARSKESEQRTCAMSTDIILEQLIGN</sequence>
<name>A0A3E2W367_CLOIN</name>
<dbReference type="EMBL" id="QVEV01000002">
    <property type="protein sequence ID" value="RGC18596.1"/>
    <property type="molecule type" value="Genomic_DNA"/>
</dbReference>
<evidence type="ECO:0000313" key="6">
    <source>
        <dbReference type="Proteomes" id="UP000260025"/>
    </source>
</evidence>
<comment type="caution">
    <text evidence="5">The sequence shown here is derived from an EMBL/GenBank/DDBJ whole genome shotgun (WGS) entry which is preliminary data.</text>
</comment>
<reference evidence="5 6" key="1">
    <citation type="submission" date="2018-08" db="EMBL/GenBank/DDBJ databases">
        <title>A genome reference for cultivated species of the human gut microbiota.</title>
        <authorList>
            <person name="Zou Y."/>
            <person name="Xue W."/>
            <person name="Luo G."/>
        </authorList>
    </citation>
    <scope>NUCLEOTIDE SEQUENCE [LARGE SCALE GENOMIC DNA]</scope>
    <source>
        <strain evidence="5 6">OF01-2LB</strain>
    </source>
</reference>
<dbReference type="RefSeq" id="WP_117441840.1">
    <property type="nucleotide sequence ID" value="NZ_JAJFEN010000008.1"/>
</dbReference>
<dbReference type="GO" id="GO:0016616">
    <property type="term" value="F:oxidoreductase activity, acting on the CH-OH group of donors, NAD or NADP as acceptor"/>
    <property type="evidence" value="ECO:0007669"/>
    <property type="project" value="InterPro"/>
</dbReference>
<keyword evidence="2" id="KW-0560">Oxidoreductase</keyword>
<dbReference type="CDD" id="cd12172">
    <property type="entry name" value="PGDH_like_2"/>
    <property type="match status" value="1"/>
</dbReference>
<dbReference type="InterPro" id="IPR029753">
    <property type="entry name" value="D-isomer_DH_CS"/>
</dbReference>
<dbReference type="Proteomes" id="UP000260025">
    <property type="component" value="Unassembled WGS sequence"/>
</dbReference>
<gene>
    <name evidence="5" type="ORF">DXA38_02560</name>
</gene>
<dbReference type="InterPro" id="IPR050418">
    <property type="entry name" value="D-iso_2-hydroxyacid_DH_PdxB"/>
</dbReference>
<dbReference type="PANTHER" id="PTHR43761">
    <property type="entry name" value="D-ISOMER SPECIFIC 2-HYDROXYACID DEHYDROGENASE FAMILY PROTEIN (AFU_ORTHOLOGUE AFUA_1G13630)"/>
    <property type="match status" value="1"/>
</dbReference>